<gene>
    <name evidence="2" type="ORF">VNI00_013402</name>
</gene>
<dbReference type="EMBL" id="JAYKXP010000068">
    <property type="protein sequence ID" value="KAK7032034.1"/>
    <property type="molecule type" value="Genomic_DNA"/>
</dbReference>
<evidence type="ECO:0000259" key="1">
    <source>
        <dbReference type="Pfam" id="PF13391"/>
    </source>
</evidence>
<proteinExistence type="predicted"/>
<reference evidence="2 3" key="1">
    <citation type="submission" date="2024-01" db="EMBL/GenBank/DDBJ databases">
        <title>A draft genome for a cacao thread blight-causing isolate of Paramarasmius palmivorus.</title>
        <authorList>
            <person name="Baruah I.K."/>
            <person name="Bukari Y."/>
            <person name="Amoako-Attah I."/>
            <person name="Meinhardt L.W."/>
            <person name="Bailey B.A."/>
            <person name="Cohen S.P."/>
        </authorList>
    </citation>
    <scope>NUCLEOTIDE SEQUENCE [LARGE SCALE GENOMIC DNA]</scope>
    <source>
        <strain evidence="2 3">GH-12</strain>
    </source>
</reference>
<protein>
    <recommendedName>
        <fullName evidence="1">HNH nuclease domain-containing protein</fullName>
    </recommendedName>
</protein>
<dbReference type="InterPro" id="IPR003615">
    <property type="entry name" value="HNH_nuc"/>
</dbReference>
<name>A0AAW0BZ56_9AGAR</name>
<evidence type="ECO:0000313" key="3">
    <source>
        <dbReference type="Proteomes" id="UP001383192"/>
    </source>
</evidence>
<dbReference type="Proteomes" id="UP001383192">
    <property type="component" value="Unassembled WGS sequence"/>
</dbReference>
<comment type="caution">
    <text evidence="2">The sequence shown here is derived from an EMBL/GenBank/DDBJ whole genome shotgun (WGS) entry which is preliminary data.</text>
</comment>
<evidence type="ECO:0000313" key="2">
    <source>
        <dbReference type="EMBL" id="KAK7032034.1"/>
    </source>
</evidence>
<dbReference type="AlphaFoldDB" id="A0AAW0BZ56"/>
<keyword evidence="3" id="KW-1185">Reference proteome</keyword>
<accession>A0AAW0BZ56</accession>
<dbReference type="Pfam" id="PF13391">
    <property type="entry name" value="HNH_2"/>
    <property type="match status" value="1"/>
</dbReference>
<feature type="domain" description="HNH nuclease" evidence="1">
    <location>
        <begin position="152"/>
        <end position="241"/>
    </location>
</feature>
<sequence>MDMTRYSFDSILSQESFSTWYHGGHYLPDLVQDAHGIINRAKDTLDKDSPRDCSLFQLLNAMLTYAPTPEGQRYVASVLLAITRTNEAVVTAAKAWLTNLFYPMLTISKQRTPIQSEQTPTFVDTAIVVETANRREQRALHDKVFERERSVCPVTGLLHMNVADDRLVPRGALCAAHIIPLALNGENILLSDMSITWDMLRSWTSLDIETLAGAKINDSTNAICMELSTHVAFGNFSFYFDGSVYPEPNKYRIRSIKPNHYLPLIMTREKDYTFNNDPYPPPNPKLLAIHAAFCWVLHASGAAEQIDRIMRDTEKMTVLSPDGSTDIGSYVASRAMHITVQ</sequence>
<organism evidence="2 3">
    <name type="scientific">Paramarasmius palmivorus</name>
    <dbReference type="NCBI Taxonomy" id="297713"/>
    <lineage>
        <taxon>Eukaryota</taxon>
        <taxon>Fungi</taxon>
        <taxon>Dikarya</taxon>
        <taxon>Basidiomycota</taxon>
        <taxon>Agaricomycotina</taxon>
        <taxon>Agaricomycetes</taxon>
        <taxon>Agaricomycetidae</taxon>
        <taxon>Agaricales</taxon>
        <taxon>Marasmiineae</taxon>
        <taxon>Marasmiaceae</taxon>
        <taxon>Paramarasmius</taxon>
    </lineage>
</organism>